<evidence type="ECO:0000313" key="6">
    <source>
        <dbReference type="Proteomes" id="UP000383971"/>
    </source>
</evidence>
<evidence type="ECO:0000256" key="3">
    <source>
        <dbReference type="ARBA" id="ARBA00023163"/>
    </source>
</evidence>
<dbReference type="Pfam" id="PF12833">
    <property type="entry name" value="HTH_18"/>
    <property type="match status" value="1"/>
</dbReference>
<accession>A0A5E4RFW3</accession>
<keyword evidence="1" id="KW-0805">Transcription regulation</keyword>
<dbReference type="InterPro" id="IPR009057">
    <property type="entry name" value="Homeodomain-like_sf"/>
</dbReference>
<sequence>MNPRSPACLSARMATDPRASRGRLVERSVHGTLDDARAYIDAYFYEPLTVAQLADLCSLSVSRFATAFRERFADAPYRYLCRVRVAAAQRLLLAGVPGSLVATEVGFFDQSHLARHFKRICGMTPSAFVQHHLHDGCHTGHVTATRLTLGPRLG</sequence>
<proteinExistence type="predicted"/>
<evidence type="ECO:0000313" key="5">
    <source>
        <dbReference type="EMBL" id="VVD61424.1"/>
    </source>
</evidence>
<dbReference type="SUPFAM" id="SSF46689">
    <property type="entry name" value="Homeodomain-like"/>
    <property type="match status" value="2"/>
</dbReference>
<dbReference type="GO" id="GO:0043565">
    <property type="term" value="F:sequence-specific DNA binding"/>
    <property type="evidence" value="ECO:0007669"/>
    <property type="project" value="InterPro"/>
</dbReference>
<dbReference type="InterPro" id="IPR050204">
    <property type="entry name" value="AraC_XylS_family_regulators"/>
</dbReference>
<dbReference type="SMART" id="SM00342">
    <property type="entry name" value="HTH_ARAC"/>
    <property type="match status" value="1"/>
</dbReference>
<evidence type="ECO:0000259" key="4">
    <source>
        <dbReference type="PROSITE" id="PS01124"/>
    </source>
</evidence>
<dbReference type="Gene3D" id="1.10.10.60">
    <property type="entry name" value="Homeodomain-like"/>
    <property type="match status" value="1"/>
</dbReference>
<gene>
    <name evidence="5" type="ORF">PCO31111_00127</name>
</gene>
<protein>
    <submittedName>
        <fullName evidence="5">AraC family transcriptional regulator</fullName>
    </submittedName>
</protein>
<reference evidence="5 6" key="1">
    <citation type="submission" date="2019-08" db="EMBL/GenBank/DDBJ databases">
        <authorList>
            <person name="Peeters C."/>
        </authorList>
    </citation>
    <scope>NUCLEOTIDE SEQUENCE [LARGE SCALE GENOMIC DNA]</scope>
    <source>
        <strain evidence="5 6">LMG 31111</strain>
    </source>
</reference>
<dbReference type="PROSITE" id="PS01124">
    <property type="entry name" value="HTH_ARAC_FAMILY_2"/>
    <property type="match status" value="1"/>
</dbReference>
<dbReference type="EMBL" id="CABPSE010000001">
    <property type="protein sequence ID" value="VVD61424.1"/>
    <property type="molecule type" value="Genomic_DNA"/>
</dbReference>
<evidence type="ECO:0000256" key="2">
    <source>
        <dbReference type="ARBA" id="ARBA00023125"/>
    </source>
</evidence>
<name>A0A5E4RFW3_9BURK</name>
<keyword evidence="3" id="KW-0804">Transcription</keyword>
<organism evidence="5 6">
    <name type="scientific">Pandoraea communis</name>
    <dbReference type="NCBI Taxonomy" id="2508297"/>
    <lineage>
        <taxon>Bacteria</taxon>
        <taxon>Pseudomonadati</taxon>
        <taxon>Pseudomonadota</taxon>
        <taxon>Betaproteobacteria</taxon>
        <taxon>Burkholderiales</taxon>
        <taxon>Burkholderiaceae</taxon>
        <taxon>Pandoraea</taxon>
    </lineage>
</organism>
<dbReference type="InterPro" id="IPR018060">
    <property type="entry name" value="HTH_AraC"/>
</dbReference>
<keyword evidence="6" id="KW-1185">Reference proteome</keyword>
<dbReference type="AlphaFoldDB" id="A0A5E4RFW3"/>
<dbReference type="PANTHER" id="PTHR46796">
    <property type="entry name" value="HTH-TYPE TRANSCRIPTIONAL ACTIVATOR RHAS-RELATED"/>
    <property type="match status" value="1"/>
</dbReference>
<feature type="domain" description="HTH araC/xylS-type" evidence="4">
    <location>
        <begin position="34"/>
        <end position="131"/>
    </location>
</feature>
<dbReference type="GO" id="GO:0003700">
    <property type="term" value="F:DNA-binding transcription factor activity"/>
    <property type="evidence" value="ECO:0007669"/>
    <property type="project" value="InterPro"/>
</dbReference>
<keyword evidence="2" id="KW-0238">DNA-binding</keyword>
<dbReference type="Proteomes" id="UP000383971">
    <property type="component" value="Unassembled WGS sequence"/>
</dbReference>
<evidence type="ECO:0000256" key="1">
    <source>
        <dbReference type="ARBA" id="ARBA00023015"/>
    </source>
</evidence>